<dbReference type="AlphaFoldDB" id="A0A3M8LEJ9"/>
<sequence length="64" mass="7340">MVVCMPTRFPLGSGFQRKRTENVRESGDERPVEDRIRGPRYLSGLALPLERVRSAETGALRRLR</sequence>
<feature type="compositionally biased region" description="Basic and acidic residues" evidence="1">
    <location>
        <begin position="18"/>
        <end position="35"/>
    </location>
</feature>
<reference evidence="2 3" key="1">
    <citation type="submission" date="2018-11" db="EMBL/GenBank/DDBJ databases">
        <title>Cryobacterium sp. nov., isolated from rhizosphere soil of lettuce.</title>
        <authorList>
            <person name="Wang Y."/>
        </authorList>
    </citation>
    <scope>NUCLEOTIDE SEQUENCE [LARGE SCALE GENOMIC DNA]</scope>
    <source>
        <strain evidence="2 3">NEAU-85</strain>
    </source>
</reference>
<keyword evidence="3" id="KW-1185">Reference proteome</keyword>
<evidence type="ECO:0000256" key="1">
    <source>
        <dbReference type="SAM" id="MobiDB-lite"/>
    </source>
</evidence>
<protein>
    <submittedName>
        <fullName evidence="2">Uncharacterized protein</fullName>
    </submittedName>
</protein>
<name>A0A3M8LEJ9_9MICO</name>
<organism evidence="2 3">
    <name type="scientific">Cryobacterium tepidiphilum</name>
    <dbReference type="NCBI Taxonomy" id="2486026"/>
    <lineage>
        <taxon>Bacteria</taxon>
        <taxon>Bacillati</taxon>
        <taxon>Actinomycetota</taxon>
        <taxon>Actinomycetes</taxon>
        <taxon>Micrococcales</taxon>
        <taxon>Microbacteriaceae</taxon>
        <taxon>Cryobacterium</taxon>
    </lineage>
</organism>
<evidence type="ECO:0000313" key="2">
    <source>
        <dbReference type="EMBL" id="RNE63983.1"/>
    </source>
</evidence>
<gene>
    <name evidence="2" type="ORF">EEJ31_05295</name>
</gene>
<accession>A0A3M8LEJ9</accession>
<comment type="caution">
    <text evidence="2">The sequence shown here is derived from an EMBL/GenBank/DDBJ whole genome shotgun (WGS) entry which is preliminary data.</text>
</comment>
<proteinExistence type="predicted"/>
<feature type="region of interest" description="Disordered" evidence="1">
    <location>
        <begin position="14"/>
        <end position="35"/>
    </location>
</feature>
<dbReference type="Proteomes" id="UP000279859">
    <property type="component" value="Unassembled WGS sequence"/>
</dbReference>
<evidence type="ECO:0000313" key="3">
    <source>
        <dbReference type="Proteomes" id="UP000279859"/>
    </source>
</evidence>
<dbReference type="EMBL" id="RDSR01000006">
    <property type="protein sequence ID" value="RNE63983.1"/>
    <property type="molecule type" value="Genomic_DNA"/>
</dbReference>